<dbReference type="InterPro" id="IPR027538">
    <property type="entry name" value="Get1_fungi"/>
</dbReference>
<sequence length="569" mass="63171">MASLLVVIFCVELAVQLVNTIGAATINGLIWDLVVRLPIPLSREFAVQRQKQKEYLEVRRELTGTSSQDEFAKWAKLRRKHDKLLEDLEKKKAALDGSRTKFDRYLTTARFISTRGLQWFLPFWYGRTPMFWLPYGSFPYYVEWFASFPRAPLGSVSIVVWQGACTGMLTLLVETVTAILGLAVAARQQPAQKEKPNKQAAPAGGGNVKSLLVFFGPILVPKALGWYRSLQASRAQQQHIPIRPLPPGVAVALTLLLSVAACFLLRTLPVLSPENVFAVTQSRLQIPVDVLFTRLSTLRPLSAADDALRHKFVNLESRLLYLQFGPDVLAACPFCAADDPRSYLWYALPALAAPHLLNLVAIALATAPAMTGHASRAATWRTPATLAAVALAAADVYLFSAYNYQRNARATRLQDLDFFFWTARVWRAAALAGLDALLGWAVYATATNRAFTAPPAPAERVEAAARVLASAKAKLNAAGVVKNTAIRDDDLRRRSTDYWGHEVRLMRDVMEDRDVIEGVNDALLNRIDIASITRDAEVYARNVLQPGTWNGHAPLTYDDRDKQQYTQVK</sequence>
<name>A0AA40A017_9PEZI</name>
<feature type="topological domain" description="Cytoplasmic" evidence="7">
    <location>
        <begin position="173"/>
        <end position="569"/>
    </location>
</feature>
<keyword evidence="6 7" id="KW-0472">Membrane</keyword>
<keyword evidence="4 7" id="KW-1133">Transmembrane helix</keyword>
<evidence type="ECO:0000256" key="8">
    <source>
        <dbReference type="SAM" id="MobiDB-lite"/>
    </source>
</evidence>
<protein>
    <submittedName>
        <fullName evidence="11">CHD5-like protein-domain-containing protein</fullName>
    </submittedName>
</protein>
<accession>A0AA40A017</accession>
<feature type="signal peptide" evidence="10">
    <location>
        <begin position="1"/>
        <end position="20"/>
    </location>
</feature>
<keyword evidence="5" id="KW-0175">Coiled coil</keyword>
<evidence type="ECO:0000256" key="3">
    <source>
        <dbReference type="ARBA" id="ARBA00022824"/>
    </source>
</evidence>
<keyword evidence="10" id="KW-0732">Signal</keyword>
<feature type="chain" id="PRO_5041425450" evidence="10">
    <location>
        <begin position="21"/>
        <end position="569"/>
    </location>
</feature>
<dbReference type="PANTHER" id="PTHR39470:SF1">
    <property type="entry name" value="CHORISMATE SYNTHASE PROTEIN"/>
    <property type="match status" value="1"/>
</dbReference>
<keyword evidence="2 7" id="KW-0812">Transmembrane</keyword>
<dbReference type="AlphaFoldDB" id="A0AA40A017"/>
<keyword evidence="12" id="KW-1185">Reference proteome</keyword>
<feature type="region of interest" description="Disordered" evidence="8">
    <location>
        <begin position="550"/>
        <end position="569"/>
    </location>
</feature>
<reference evidence="11" key="1">
    <citation type="submission" date="2023-06" db="EMBL/GenBank/DDBJ databases">
        <title>Genome-scale phylogeny and comparative genomics of the fungal order Sordariales.</title>
        <authorList>
            <consortium name="Lawrence Berkeley National Laboratory"/>
            <person name="Hensen N."/>
            <person name="Bonometti L."/>
            <person name="Westerberg I."/>
            <person name="Brannstrom I.O."/>
            <person name="Guillou S."/>
            <person name="Cros-Aarteil S."/>
            <person name="Calhoun S."/>
            <person name="Haridas S."/>
            <person name="Kuo A."/>
            <person name="Mondo S."/>
            <person name="Pangilinan J."/>
            <person name="Riley R."/>
            <person name="LaButti K."/>
            <person name="Andreopoulos B."/>
            <person name="Lipzen A."/>
            <person name="Chen C."/>
            <person name="Yanf M."/>
            <person name="Daum C."/>
            <person name="Ng V."/>
            <person name="Clum A."/>
            <person name="Steindorff A."/>
            <person name="Ohm R."/>
            <person name="Martin F."/>
            <person name="Silar P."/>
            <person name="Natvig D."/>
            <person name="Lalanne C."/>
            <person name="Gautier V."/>
            <person name="Ament-velasquez S.L."/>
            <person name="Kruys A."/>
            <person name="Hutchinson M.I."/>
            <person name="Powell A.J."/>
            <person name="Barry K."/>
            <person name="Miller A.N."/>
            <person name="Grigoriev I.V."/>
            <person name="Debuchy R."/>
            <person name="Gladieux P."/>
            <person name="Thoren M.H."/>
            <person name="Johannesson H."/>
        </authorList>
    </citation>
    <scope>NUCLEOTIDE SEQUENCE</scope>
    <source>
        <strain evidence="11">SMH2392-1A</strain>
    </source>
</reference>
<dbReference type="FunFam" id="1.10.287.660:FF:000006">
    <property type="entry name" value="Protein GET1"/>
    <property type="match status" value="1"/>
</dbReference>
<dbReference type="InterPro" id="IPR028945">
    <property type="entry name" value="Get1"/>
</dbReference>
<feature type="transmembrane region" description="Helical" evidence="9">
    <location>
        <begin position="343"/>
        <end position="364"/>
    </location>
</feature>
<evidence type="ECO:0000256" key="5">
    <source>
        <dbReference type="ARBA" id="ARBA00023054"/>
    </source>
</evidence>
<organism evidence="11 12">
    <name type="scientific">Lasiosphaeria miniovina</name>
    <dbReference type="NCBI Taxonomy" id="1954250"/>
    <lineage>
        <taxon>Eukaryota</taxon>
        <taxon>Fungi</taxon>
        <taxon>Dikarya</taxon>
        <taxon>Ascomycota</taxon>
        <taxon>Pezizomycotina</taxon>
        <taxon>Sordariomycetes</taxon>
        <taxon>Sordariomycetidae</taxon>
        <taxon>Sordariales</taxon>
        <taxon>Lasiosphaeriaceae</taxon>
        <taxon>Lasiosphaeria</taxon>
    </lineage>
</organism>
<evidence type="ECO:0000256" key="1">
    <source>
        <dbReference type="ARBA" id="ARBA00022448"/>
    </source>
</evidence>
<dbReference type="EMBL" id="JAUIRO010000007">
    <property type="protein sequence ID" value="KAK0706801.1"/>
    <property type="molecule type" value="Genomic_DNA"/>
</dbReference>
<evidence type="ECO:0000313" key="12">
    <source>
        <dbReference type="Proteomes" id="UP001172101"/>
    </source>
</evidence>
<keyword evidence="3 7" id="KW-0256">Endoplasmic reticulum</keyword>
<comment type="caution">
    <text evidence="7">Lacks conserved residue(s) required for the propagation of feature annotation.</text>
</comment>
<dbReference type="HAMAP" id="MF_03113">
    <property type="entry name" value="Get1"/>
    <property type="match status" value="1"/>
</dbReference>
<feature type="transmembrane region" description="Helical" evidence="9">
    <location>
        <begin position="384"/>
        <end position="404"/>
    </location>
</feature>
<dbReference type="PANTHER" id="PTHR39470">
    <property type="entry name" value="CHROMOSOME 10, WHOLE GENOME SHOTGUN SEQUENCE"/>
    <property type="match status" value="1"/>
</dbReference>
<evidence type="ECO:0000256" key="9">
    <source>
        <dbReference type="SAM" id="Phobius"/>
    </source>
</evidence>
<evidence type="ECO:0000256" key="2">
    <source>
        <dbReference type="ARBA" id="ARBA00022692"/>
    </source>
</evidence>
<comment type="caution">
    <text evidence="11">The sequence shown here is derived from an EMBL/GenBank/DDBJ whole genome shotgun (WGS) entry which is preliminary data.</text>
</comment>
<dbReference type="InterPro" id="IPR029012">
    <property type="entry name" value="Helix_hairpin_bin_sf"/>
</dbReference>
<dbReference type="Gene3D" id="1.10.287.660">
    <property type="entry name" value="Helix hairpin bin"/>
    <property type="match status" value="1"/>
</dbReference>
<evidence type="ECO:0000256" key="7">
    <source>
        <dbReference type="HAMAP-Rule" id="MF_03113"/>
    </source>
</evidence>
<feature type="transmembrane region" description="Helical" evidence="9">
    <location>
        <begin position="425"/>
        <end position="443"/>
    </location>
</feature>
<gene>
    <name evidence="7" type="primary">GET1</name>
    <name evidence="11" type="ORF">B0T26DRAFT_815086</name>
</gene>
<proteinExistence type="inferred from homology"/>
<evidence type="ECO:0000256" key="4">
    <source>
        <dbReference type="ARBA" id="ARBA00022989"/>
    </source>
</evidence>
<dbReference type="GO" id="GO:0071816">
    <property type="term" value="P:tail-anchored membrane protein insertion into ER membrane"/>
    <property type="evidence" value="ECO:0007669"/>
    <property type="project" value="InterPro"/>
</dbReference>
<dbReference type="GO" id="GO:0043529">
    <property type="term" value="C:GET complex"/>
    <property type="evidence" value="ECO:0007669"/>
    <property type="project" value="InterPro"/>
</dbReference>
<feature type="topological domain" description="Lumenal" evidence="7">
    <location>
        <begin position="1"/>
        <end position="4"/>
    </location>
</feature>
<evidence type="ECO:0000256" key="6">
    <source>
        <dbReference type="ARBA" id="ARBA00023136"/>
    </source>
</evidence>
<feature type="transmembrane region" description="Helical" evidence="9">
    <location>
        <begin position="247"/>
        <end position="265"/>
    </location>
</feature>
<evidence type="ECO:0000256" key="10">
    <source>
        <dbReference type="SAM" id="SignalP"/>
    </source>
</evidence>
<evidence type="ECO:0000313" key="11">
    <source>
        <dbReference type="EMBL" id="KAK0706801.1"/>
    </source>
</evidence>
<dbReference type="Pfam" id="PF04420">
    <property type="entry name" value="CHD5"/>
    <property type="match status" value="1"/>
</dbReference>
<keyword evidence="1 7" id="KW-0813">Transport</keyword>
<dbReference type="Proteomes" id="UP001172101">
    <property type="component" value="Unassembled WGS sequence"/>
</dbReference>
<comment type="similarity">
    <text evidence="7">Belongs to the WRB/GET1 family.</text>
</comment>